<proteinExistence type="predicted"/>
<protein>
    <submittedName>
        <fullName evidence="1">Uncharacterized protein</fullName>
    </submittedName>
</protein>
<accession>N1VBA6</accession>
<comment type="caution">
    <text evidence="1">The sequence shown here is derived from an EMBL/GenBank/DDBJ whole genome shotgun (WGS) entry which is preliminary data.</text>
</comment>
<gene>
    <name evidence="1" type="ORF">D477_003623</name>
</gene>
<keyword evidence="2" id="KW-1185">Reference proteome</keyword>
<name>N1VBA6_9MICC</name>
<dbReference type="EMBL" id="ANPE02000069">
    <property type="protein sequence ID" value="EMY35593.1"/>
    <property type="molecule type" value="Genomic_DNA"/>
</dbReference>
<dbReference type="AlphaFoldDB" id="N1VBA6"/>
<dbReference type="Proteomes" id="UP000010729">
    <property type="component" value="Unassembled WGS sequence"/>
</dbReference>
<sequence>MLTALLVASCSPTGSAPNGPASPPGSAAGVPEHGLSAAIAAADGEGAAGAVLVTVRNDSDSPVLLLAVTLYANGYDGGADWVPERSGGFRVAPGNELSVAAALPEVRCSAGEPGDAEVAITVDQAKAGSTTVEVVAQDEQQVLVRHHRRECRQEAAAAAPRVGQDGVEHYPSTFERRV</sequence>
<evidence type="ECO:0000313" key="2">
    <source>
        <dbReference type="Proteomes" id="UP000010729"/>
    </source>
</evidence>
<evidence type="ECO:0000313" key="1">
    <source>
        <dbReference type="EMBL" id="EMY35593.1"/>
    </source>
</evidence>
<reference evidence="1 2" key="1">
    <citation type="journal article" date="2013" name="Genome Announc.">
        <title>Draft Genome Sequence of Arthrobacter crystallopoietes Strain BAB-32, Revealing Genes for Bioremediation.</title>
        <authorList>
            <person name="Joshi M.N."/>
            <person name="Pandit A.S."/>
            <person name="Sharma A."/>
            <person name="Pandya R.V."/>
            <person name="Desai S.M."/>
            <person name="Saxena A.K."/>
            <person name="Bagatharia S.B."/>
        </authorList>
    </citation>
    <scope>NUCLEOTIDE SEQUENCE [LARGE SCALE GENOMIC DNA]</scope>
    <source>
        <strain evidence="1 2">BAB-32</strain>
    </source>
</reference>
<organism evidence="1 2">
    <name type="scientific">Arthrobacter crystallopoietes BAB-32</name>
    <dbReference type="NCBI Taxonomy" id="1246476"/>
    <lineage>
        <taxon>Bacteria</taxon>
        <taxon>Bacillati</taxon>
        <taxon>Actinomycetota</taxon>
        <taxon>Actinomycetes</taxon>
        <taxon>Micrococcales</taxon>
        <taxon>Micrococcaceae</taxon>
        <taxon>Crystallibacter</taxon>
    </lineage>
</organism>